<gene>
    <name evidence="1" type="ORF">E2C01_057874</name>
</gene>
<evidence type="ECO:0000313" key="2">
    <source>
        <dbReference type="Proteomes" id="UP000324222"/>
    </source>
</evidence>
<reference evidence="1 2" key="1">
    <citation type="submission" date="2019-05" db="EMBL/GenBank/DDBJ databases">
        <title>Another draft genome of Portunus trituberculatus and its Hox gene families provides insights of decapod evolution.</title>
        <authorList>
            <person name="Jeong J.-H."/>
            <person name="Song I."/>
            <person name="Kim S."/>
            <person name="Choi T."/>
            <person name="Kim D."/>
            <person name="Ryu S."/>
            <person name="Kim W."/>
        </authorList>
    </citation>
    <scope>NUCLEOTIDE SEQUENCE [LARGE SCALE GENOMIC DNA]</scope>
    <source>
        <tissue evidence="1">Muscle</tissue>
    </source>
</reference>
<accession>A0A5B7GU46</accession>
<sequence length="83" mass="9129">MEILIIRSLGLSLSRIVKGMFLSLIEAEDRPFSARCSDSLCWGDQLLLLLLPRSCVEEGRRGPLIPGTEGADTWRSTGPQIVS</sequence>
<proteinExistence type="predicted"/>
<organism evidence="1 2">
    <name type="scientific">Portunus trituberculatus</name>
    <name type="common">Swimming crab</name>
    <name type="synonym">Neptunus trituberculatus</name>
    <dbReference type="NCBI Taxonomy" id="210409"/>
    <lineage>
        <taxon>Eukaryota</taxon>
        <taxon>Metazoa</taxon>
        <taxon>Ecdysozoa</taxon>
        <taxon>Arthropoda</taxon>
        <taxon>Crustacea</taxon>
        <taxon>Multicrustacea</taxon>
        <taxon>Malacostraca</taxon>
        <taxon>Eumalacostraca</taxon>
        <taxon>Eucarida</taxon>
        <taxon>Decapoda</taxon>
        <taxon>Pleocyemata</taxon>
        <taxon>Brachyura</taxon>
        <taxon>Eubrachyura</taxon>
        <taxon>Portunoidea</taxon>
        <taxon>Portunidae</taxon>
        <taxon>Portuninae</taxon>
        <taxon>Portunus</taxon>
    </lineage>
</organism>
<evidence type="ECO:0000313" key="1">
    <source>
        <dbReference type="EMBL" id="MPC63771.1"/>
    </source>
</evidence>
<dbReference type="EMBL" id="VSRR010021239">
    <property type="protein sequence ID" value="MPC63771.1"/>
    <property type="molecule type" value="Genomic_DNA"/>
</dbReference>
<protein>
    <submittedName>
        <fullName evidence="1">Uncharacterized protein</fullName>
    </submittedName>
</protein>
<name>A0A5B7GU46_PORTR</name>
<comment type="caution">
    <text evidence="1">The sequence shown here is derived from an EMBL/GenBank/DDBJ whole genome shotgun (WGS) entry which is preliminary data.</text>
</comment>
<keyword evidence="2" id="KW-1185">Reference proteome</keyword>
<dbReference type="Proteomes" id="UP000324222">
    <property type="component" value="Unassembled WGS sequence"/>
</dbReference>
<dbReference type="AlphaFoldDB" id="A0A5B7GU46"/>